<sequence>METKDAAEQTSKLGSLLGLPGRNSTAALHTDVRLLPTIDVCTLEFPDNYTPPDHIAGLRINACNLRKMHDHQQMLAEKERLERLATLPEELLLGQPPEGTSGHHIRHQRQHLEEANREFDPRSRIVGSTVILRREELQSLAHNRSSYSTVNR</sequence>
<accession>A0A9P0KWR5</accession>
<name>A0A9P0KWR5_ACAOB</name>
<dbReference type="AlphaFoldDB" id="A0A9P0KWR5"/>
<dbReference type="EMBL" id="CAKOFQ010006880">
    <property type="protein sequence ID" value="CAH1979472.1"/>
    <property type="molecule type" value="Genomic_DNA"/>
</dbReference>
<dbReference type="Proteomes" id="UP001152888">
    <property type="component" value="Unassembled WGS sequence"/>
</dbReference>
<feature type="region of interest" description="Disordered" evidence="1">
    <location>
        <begin position="96"/>
        <end position="116"/>
    </location>
</feature>
<reference evidence="2" key="1">
    <citation type="submission" date="2022-03" db="EMBL/GenBank/DDBJ databases">
        <authorList>
            <person name="Sayadi A."/>
        </authorList>
    </citation>
    <scope>NUCLEOTIDE SEQUENCE</scope>
</reference>
<evidence type="ECO:0000313" key="3">
    <source>
        <dbReference type="Proteomes" id="UP001152888"/>
    </source>
</evidence>
<dbReference type="OrthoDB" id="6287506at2759"/>
<proteinExistence type="predicted"/>
<protein>
    <submittedName>
        <fullName evidence="2">Uncharacterized protein</fullName>
    </submittedName>
</protein>
<evidence type="ECO:0000256" key="1">
    <source>
        <dbReference type="SAM" id="MobiDB-lite"/>
    </source>
</evidence>
<comment type="caution">
    <text evidence="2">The sequence shown here is derived from an EMBL/GenBank/DDBJ whole genome shotgun (WGS) entry which is preliminary data.</text>
</comment>
<gene>
    <name evidence="2" type="ORF">ACAOBT_LOCUS13454</name>
</gene>
<keyword evidence="3" id="KW-1185">Reference proteome</keyword>
<evidence type="ECO:0000313" key="2">
    <source>
        <dbReference type="EMBL" id="CAH1979472.1"/>
    </source>
</evidence>
<organism evidence="2 3">
    <name type="scientific">Acanthoscelides obtectus</name>
    <name type="common">Bean weevil</name>
    <name type="synonym">Bruchus obtectus</name>
    <dbReference type="NCBI Taxonomy" id="200917"/>
    <lineage>
        <taxon>Eukaryota</taxon>
        <taxon>Metazoa</taxon>
        <taxon>Ecdysozoa</taxon>
        <taxon>Arthropoda</taxon>
        <taxon>Hexapoda</taxon>
        <taxon>Insecta</taxon>
        <taxon>Pterygota</taxon>
        <taxon>Neoptera</taxon>
        <taxon>Endopterygota</taxon>
        <taxon>Coleoptera</taxon>
        <taxon>Polyphaga</taxon>
        <taxon>Cucujiformia</taxon>
        <taxon>Chrysomeloidea</taxon>
        <taxon>Chrysomelidae</taxon>
        <taxon>Bruchinae</taxon>
        <taxon>Bruchini</taxon>
        <taxon>Acanthoscelides</taxon>
    </lineage>
</organism>